<organism evidence="7 8">
    <name type="scientific">Carlito syrichta</name>
    <name type="common">Philippine tarsier</name>
    <name type="synonym">Tarsius syrichta</name>
    <dbReference type="NCBI Taxonomy" id="1868482"/>
    <lineage>
        <taxon>Eukaryota</taxon>
        <taxon>Metazoa</taxon>
        <taxon>Chordata</taxon>
        <taxon>Craniata</taxon>
        <taxon>Vertebrata</taxon>
        <taxon>Euteleostomi</taxon>
        <taxon>Mammalia</taxon>
        <taxon>Eutheria</taxon>
        <taxon>Euarchontoglires</taxon>
        <taxon>Primates</taxon>
        <taxon>Haplorrhini</taxon>
        <taxon>Tarsiiformes</taxon>
        <taxon>Tarsiidae</taxon>
        <taxon>Carlito</taxon>
    </lineage>
</organism>
<dbReference type="AlphaFoldDB" id="A0A1U7UI59"/>
<dbReference type="Proteomes" id="UP000189704">
    <property type="component" value="Unplaced"/>
</dbReference>
<dbReference type="Pfam" id="PF04103">
    <property type="entry name" value="CD20"/>
    <property type="match status" value="1"/>
</dbReference>
<evidence type="ECO:0000313" key="8">
    <source>
        <dbReference type="RefSeq" id="XP_008071944.2"/>
    </source>
</evidence>
<feature type="transmembrane region" description="Helical" evidence="6">
    <location>
        <begin position="128"/>
        <end position="148"/>
    </location>
</feature>
<keyword evidence="7" id="KW-1185">Reference proteome</keyword>
<accession>A0A1U7UI59</accession>
<feature type="transmembrane region" description="Helical" evidence="6">
    <location>
        <begin position="65"/>
        <end position="85"/>
    </location>
</feature>
<dbReference type="InterPro" id="IPR030417">
    <property type="entry name" value="MS4A"/>
</dbReference>
<dbReference type="PANTHER" id="PTHR23320:SF5">
    <property type="entry name" value="MEMBRANE-SPANNING 4-DOMAINS SUBFAMILY A MEMBER 10"/>
    <property type="match status" value="1"/>
</dbReference>
<dbReference type="GO" id="GO:0007166">
    <property type="term" value="P:cell surface receptor signaling pathway"/>
    <property type="evidence" value="ECO:0007669"/>
    <property type="project" value="TreeGrafter"/>
</dbReference>
<evidence type="ECO:0000256" key="5">
    <source>
        <dbReference type="ARBA" id="ARBA00023136"/>
    </source>
</evidence>
<dbReference type="GO" id="GO:0005886">
    <property type="term" value="C:plasma membrane"/>
    <property type="evidence" value="ECO:0007669"/>
    <property type="project" value="TreeGrafter"/>
</dbReference>
<evidence type="ECO:0000256" key="2">
    <source>
        <dbReference type="ARBA" id="ARBA00009565"/>
    </source>
</evidence>
<feature type="transmembrane region" description="Helical" evidence="6">
    <location>
        <begin position="97"/>
        <end position="116"/>
    </location>
</feature>
<keyword evidence="3 6" id="KW-0812">Transmembrane</keyword>
<dbReference type="CTD" id="341116"/>
<dbReference type="KEGG" id="csyr:103276350"/>
<dbReference type="GeneID" id="103276350"/>
<dbReference type="RefSeq" id="XP_008071944.2">
    <property type="nucleotide sequence ID" value="XM_008073753.2"/>
</dbReference>
<evidence type="ECO:0000256" key="4">
    <source>
        <dbReference type="ARBA" id="ARBA00022989"/>
    </source>
</evidence>
<evidence type="ECO:0000256" key="1">
    <source>
        <dbReference type="ARBA" id="ARBA00004141"/>
    </source>
</evidence>
<protein>
    <submittedName>
        <fullName evidence="8">Membrane-spanning 4-domains subfamily A member 10</fullName>
    </submittedName>
</protein>
<keyword evidence="4 6" id="KW-1133">Transmembrane helix</keyword>
<dbReference type="OrthoDB" id="9449631at2759"/>
<evidence type="ECO:0000256" key="6">
    <source>
        <dbReference type="SAM" id="Phobius"/>
    </source>
</evidence>
<dbReference type="STRING" id="1868482.ENSTSYP00000024194"/>
<evidence type="ECO:0000313" key="7">
    <source>
        <dbReference type="Proteomes" id="UP000189704"/>
    </source>
</evidence>
<gene>
    <name evidence="8" type="primary">MS4A10</name>
</gene>
<comment type="similarity">
    <text evidence="2">Belongs to the MS4A family.</text>
</comment>
<proteinExistence type="inferred from homology"/>
<dbReference type="PANTHER" id="PTHR23320">
    <property type="entry name" value="MEMBRANE-SPANNING 4-DOMAINS SUBFAMILY A MS4A -RELATED"/>
    <property type="match status" value="1"/>
</dbReference>
<name>A0A1U7UI59_CARSF</name>
<evidence type="ECO:0000256" key="3">
    <source>
        <dbReference type="ARBA" id="ARBA00022692"/>
    </source>
</evidence>
<keyword evidence="5 6" id="KW-0472">Membrane</keyword>
<comment type="subcellular location">
    <subcellularLocation>
        <location evidence="1">Membrane</location>
        <topology evidence="1">Multi-pass membrane protein</topology>
    </subcellularLocation>
</comment>
<dbReference type="InterPro" id="IPR007237">
    <property type="entry name" value="CD20-like"/>
</dbReference>
<sequence length="305" mass="33260">MATEADRAATVIPSVGAGGPLSRQALSPAQPGQMSLPQNVTLPGLLAPNWHQEKPRKRSCLLKELGAFHIVIALLHLLFGAYLVSTAKSLHLVVLKSWYPSWAAASFLVSGILVIIMDFSVSKSYLKVLCLVMNLTSFLCTLAGLFVITKDLFLESPFESPIWRTYPSSTVHIQRLELALLCFTFLELFLPVSTAVIAWRGDCPSAEADDVSLVPDTPLHLKNLPMGLPPSYQAVVQGDTKAASLRLEPSAWKRCPARGGPSPFGHQRSFQGPPGTSDWVDQNRLSCHWCHRPRPPFLQAAGADS</sequence>
<reference evidence="8" key="1">
    <citation type="submission" date="2025-08" db="UniProtKB">
        <authorList>
            <consortium name="RefSeq"/>
        </authorList>
    </citation>
    <scope>IDENTIFICATION</scope>
</reference>